<name>F5XRH2_MICPN</name>
<dbReference type="eggNOG" id="COG2755">
    <property type="taxonomic scope" value="Bacteria"/>
</dbReference>
<evidence type="ECO:0000313" key="2">
    <source>
        <dbReference type="EMBL" id="BAK34662.1"/>
    </source>
</evidence>
<reference evidence="2 3" key="1">
    <citation type="submission" date="2011-05" db="EMBL/GenBank/DDBJ databases">
        <title>Whole genome sequence of Microlunatus phosphovorus NM-1.</title>
        <authorList>
            <person name="Hosoyama A."/>
            <person name="Sasaki K."/>
            <person name="Harada T."/>
            <person name="Igarashi R."/>
            <person name="Kawakoshi A."/>
            <person name="Sasagawa M."/>
            <person name="Fukada J."/>
            <person name="Nakamura S."/>
            <person name="Katano Y."/>
            <person name="Hanada S."/>
            <person name="Kamagata Y."/>
            <person name="Nakamura N."/>
            <person name="Yamazaki S."/>
            <person name="Fujita N."/>
        </authorList>
    </citation>
    <scope>NUCLEOTIDE SEQUENCE [LARGE SCALE GENOMIC DNA]</scope>
    <source>
        <strain evidence="3">ATCC 700054 / DSM 10555 / JCM 9379 / NBRC 101784 / NCIMB 13414 / VKM Ac-1990 / NM-1</strain>
    </source>
</reference>
<dbReference type="STRING" id="1032480.MLP_16480"/>
<dbReference type="HOGENOM" id="CLU_078205_0_0_11"/>
<dbReference type="AlphaFoldDB" id="F5XRH2"/>
<dbReference type="InterPro" id="IPR036514">
    <property type="entry name" value="SGNH_hydro_sf"/>
</dbReference>
<proteinExistence type="predicted"/>
<sequence length="270" mass="28296">MVTALLVILAVLGWLTPRALGLGATTSTSPGSSADHRAEQDSAPLQLVGFGDSVLAGAGCDCDDYLVQAADQVRHDTGRRVTTANGGVNGATVADLLHELRTDDKAIAQLEQADVIVLTIGANDLQPSLDSWADQGCDAHCYQPGIASMAARLDAVLGVIDQSKKPSTTVLVTDYWNVYLDGEVGRHTYGAGYLSWSDLVTKAANRAICRSAEQGHATCVDLYRPFKGDGGDDPTELLAGDGDHANARGTTAISRTVAEAIERALPARSH</sequence>
<dbReference type="SUPFAM" id="SSF52266">
    <property type="entry name" value="SGNH hydrolase"/>
    <property type="match status" value="1"/>
</dbReference>
<protein>
    <recommendedName>
        <fullName evidence="1">SGNH hydrolase-type esterase domain-containing protein</fullName>
    </recommendedName>
</protein>
<accession>F5XRH2</accession>
<organism evidence="2 3">
    <name type="scientific">Microlunatus phosphovorus (strain ATCC 700054 / DSM 10555 / JCM 9379 / NBRC 101784 / NCIMB 13414 / VKM Ac-1990 / NM-1)</name>
    <dbReference type="NCBI Taxonomy" id="1032480"/>
    <lineage>
        <taxon>Bacteria</taxon>
        <taxon>Bacillati</taxon>
        <taxon>Actinomycetota</taxon>
        <taxon>Actinomycetes</taxon>
        <taxon>Propionibacteriales</taxon>
        <taxon>Propionibacteriaceae</taxon>
        <taxon>Microlunatus</taxon>
    </lineage>
</organism>
<dbReference type="Gene3D" id="3.40.50.1110">
    <property type="entry name" value="SGNH hydrolase"/>
    <property type="match status" value="1"/>
</dbReference>
<evidence type="ECO:0000259" key="1">
    <source>
        <dbReference type="Pfam" id="PF13472"/>
    </source>
</evidence>
<gene>
    <name evidence="2" type="ordered locus">MLP_16480</name>
</gene>
<evidence type="ECO:0000313" key="3">
    <source>
        <dbReference type="Proteomes" id="UP000007947"/>
    </source>
</evidence>
<dbReference type="KEGG" id="mph:MLP_16480"/>
<dbReference type="Pfam" id="PF13472">
    <property type="entry name" value="Lipase_GDSL_2"/>
    <property type="match status" value="1"/>
</dbReference>
<dbReference type="Proteomes" id="UP000007947">
    <property type="component" value="Chromosome"/>
</dbReference>
<dbReference type="EMBL" id="AP012204">
    <property type="protein sequence ID" value="BAK34662.1"/>
    <property type="molecule type" value="Genomic_DNA"/>
</dbReference>
<feature type="domain" description="SGNH hydrolase-type esterase" evidence="1">
    <location>
        <begin position="50"/>
        <end position="249"/>
    </location>
</feature>
<dbReference type="InterPro" id="IPR013830">
    <property type="entry name" value="SGNH_hydro"/>
</dbReference>
<keyword evidence="3" id="KW-1185">Reference proteome</keyword>